<sequence>MGMDPPAVCAIRGGLPTGDARRRHLSVLAVLPVPSALGSSTCAGWVEASNGLGSVVFHGSASGAVCAGAGAGSAAAGVAGMVCSGSGVAGMVGMVGTAGMVGI</sequence>
<proteinExistence type="predicted"/>
<dbReference type="EMBL" id="JGZC01000009">
    <property type="protein sequence ID" value="KFI69382.1"/>
    <property type="molecule type" value="Genomic_DNA"/>
</dbReference>
<name>A0A087BED2_9BIFI</name>
<accession>A0A087BED2</accession>
<keyword evidence="2" id="KW-1185">Reference proteome</keyword>
<dbReference type="Proteomes" id="UP000029060">
    <property type="component" value="Unassembled WGS sequence"/>
</dbReference>
<reference evidence="1 2" key="1">
    <citation type="submission" date="2014-03" db="EMBL/GenBank/DDBJ databases">
        <title>Genomics of Bifidobacteria.</title>
        <authorList>
            <person name="Ventura M."/>
            <person name="Milani C."/>
            <person name="Lugli G.A."/>
        </authorList>
    </citation>
    <scope>NUCLEOTIDE SEQUENCE [LARGE SCALE GENOMIC DNA]</scope>
    <source>
        <strain evidence="1 2">LMG 11341</strain>
    </source>
</reference>
<gene>
    <name evidence="1" type="ORF">BMERY_1852</name>
</gene>
<evidence type="ECO:0000313" key="2">
    <source>
        <dbReference type="Proteomes" id="UP000029060"/>
    </source>
</evidence>
<organism evidence="1 2">
    <name type="scientific">Bifidobacterium merycicum</name>
    <dbReference type="NCBI Taxonomy" id="78345"/>
    <lineage>
        <taxon>Bacteria</taxon>
        <taxon>Bacillati</taxon>
        <taxon>Actinomycetota</taxon>
        <taxon>Actinomycetes</taxon>
        <taxon>Bifidobacteriales</taxon>
        <taxon>Bifidobacteriaceae</taxon>
        <taxon>Bifidobacterium</taxon>
    </lineage>
</organism>
<comment type="caution">
    <text evidence="1">The sequence shown here is derived from an EMBL/GenBank/DDBJ whole genome shotgun (WGS) entry which is preliminary data.</text>
</comment>
<protein>
    <submittedName>
        <fullName evidence="1">Uncharacterized protein</fullName>
    </submittedName>
</protein>
<evidence type="ECO:0000313" key="1">
    <source>
        <dbReference type="EMBL" id="KFI69382.1"/>
    </source>
</evidence>
<dbReference type="AlphaFoldDB" id="A0A087BED2"/>